<evidence type="ECO:0000313" key="3">
    <source>
        <dbReference type="Proteomes" id="UP000587942"/>
    </source>
</evidence>
<accession>A0A846TB53</accession>
<protein>
    <submittedName>
        <fullName evidence="2">Uncharacterized protein</fullName>
    </submittedName>
</protein>
<dbReference type="EMBL" id="JAAVUM010000001">
    <property type="protein sequence ID" value="NKE04090.1"/>
    <property type="molecule type" value="Genomic_DNA"/>
</dbReference>
<comment type="caution">
    <text evidence="2">The sequence shown here is derived from an EMBL/GenBank/DDBJ whole genome shotgun (WGS) entry which is preliminary data.</text>
</comment>
<keyword evidence="1" id="KW-1133">Transmembrane helix</keyword>
<keyword evidence="1" id="KW-0472">Membrane</keyword>
<dbReference type="AlphaFoldDB" id="A0A846TB53"/>
<dbReference type="Proteomes" id="UP000587942">
    <property type="component" value="Unassembled WGS sequence"/>
</dbReference>
<evidence type="ECO:0000313" key="2">
    <source>
        <dbReference type="EMBL" id="NKE04090.1"/>
    </source>
</evidence>
<sequence>MELLKGCVLFMTKESKGTLPSKKKRVLISLISCFILCIWGVFTLFVGNHNTPFVPALLAIGGFIGLVGGVVELKKMNAA</sequence>
<feature type="transmembrane region" description="Helical" evidence="1">
    <location>
        <begin position="53"/>
        <end position="73"/>
    </location>
</feature>
<reference evidence="2 3" key="1">
    <citation type="submission" date="2020-03" db="EMBL/GenBank/DDBJ databases">
        <authorList>
            <person name="Sun Q."/>
        </authorList>
    </citation>
    <scope>NUCLEOTIDE SEQUENCE [LARGE SCALE GENOMIC DNA]</scope>
    <source>
        <strain evidence="2 3">KACC 21451</strain>
    </source>
</reference>
<feature type="transmembrane region" description="Helical" evidence="1">
    <location>
        <begin position="26"/>
        <end position="47"/>
    </location>
</feature>
<name>A0A846TB53_9BACI</name>
<gene>
    <name evidence="2" type="ORF">GWK17_01145</name>
</gene>
<organism evidence="2 3">
    <name type="scientific">Mesobacillus selenatarsenatis</name>
    <dbReference type="NCBI Taxonomy" id="388741"/>
    <lineage>
        <taxon>Bacteria</taxon>
        <taxon>Bacillati</taxon>
        <taxon>Bacillota</taxon>
        <taxon>Bacilli</taxon>
        <taxon>Bacillales</taxon>
        <taxon>Bacillaceae</taxon>
        <taxon>Mesobacillus</taxon>
    </lineage>
</organism>
<keyword evidence="1" id="KW-0812">Transmembrane</keyword>
<proteinExistence type="predicted"/>
<evidence type="ECO:0000256" key="1">
    <source>
        <dbReference type="SAM" id="Phobius"/>
    </source>
</evidence>